<dbReference type="PANTHER" id="PTHR42648">
    <property type="entry name" value="TRANSPOSASE, PUTATIVE-RELATED"/>
    <property type="match status" value="1"/>
</dbReference>
<dbReference type="OrthoDB" id="5039078at2759"/>
<dbReference type="InterPro" id="IPR025724">
    <property type="entry name" value="GAG-pre-integrase_dom"/>
</dbReference>
<dbReference type="AlphaFoldDB" id="A0A6G1HIN8"/>
<evidence type="ECO:0000313" key="4">
    <source>
        <dbReference type="Proteomes" id="UP000799640"/>
    </source>
</evidence>
<accession>A0A6G1HIN8</accession>
<feature type="region of interest" description="Disordered" evidence="1">
    <location>
        <begin position="20"/>
        <end position="49"/>
    </location>
</feature>
<gene>
    <name evidence="3" type="ORF">EJ06DRAFT_265803</name>
</gene>
<dbReference type="Proteomes" id="UP000799640">
    <property type="component" value="Unassembled WGS sequence"/>
</dbReference>
<evidence type="ECO:0000259" key="2">
    <source>
        <dbReference type="Pfam" id="PF13976"/>
    </source>
</evidence>
<dbReference type="InterPro" id="IPR039537">
    <property type="entry name" value="Retrotran_Ty1/copia-like"/>
</dbReference>
<evidence type="ECO:0000256" key="1">
    <source>
        <dbReference type="SAM" id="MobiDB-lite"/>
    </source>
</evidence>
<keyword evidence="4" id="KW-1185">Reference proteome</keyword>
<organism evidence="3 4">
    <name type="scientific">Trichodelitschia bisporula</name>
    <dbReference type="NCBI Taxonomy" id="703511"/>
    <lineage>
        <taxon>Eukaryota</taxon>
        <taxon>Fungi</taxon>
        <taxon>Dikarya</taxon>
        <taxon>Ascomycota</taxon>
        <taxon>Pezizomycotina</taxon>
        <taxon>Dothideomycetes</taxon>
        <taxon>Dothideomycetes incertae sedis</taxon>
        <taxon>Phaeotrichales</taxon>
        <taxon>Phaeotrichaceae</taxon>
        <taxon>Trichodelitschia</taxon>
    </lineage>
</organism>
<reference evidence="3" key="1">
    <citation type="journal article" date="2020" name="Stud. Mycol.">
        <title>101 Dothideomycetes genomes: a test case for predicting lifestyles and emergence of pathogens.</title>
        <authorList>
            <person name="Haridas S."/>
            <person name="Albert R."/>
            <person name="Binder M."/>
            <person name="Bloem J."/>
            <person name="Labutti K."/>
            <person name="Salamov A."/>
            <person name="Andreopoulos B."/>
            <person name="Baker S."/>
            <person name="Barry K."/>
            <person name="Bills G."/>
            <person name="Bluhm B."/>
            <person name="Cannon C."/>
            <person name="Castanera R."/>
            <person name="Culley D."/>
            <person name="Daum C."/>
            <person name="Ezra D."/>
            <person name="Gonzalez J."/>
            <person name="Henrissat B."/>
            <person name="Kuo A."/>
            <person name="Liang C."/>
            <person name="Lipzen A."/>
            <person name="Lutzoni F."/>
            <person name="Magnuson J."/>
            <person name="Mondo S."/>
            <person name="Nolan M."/>
            <person name="Ohm R."/>
            <person name="Pangilinan J."/>
            <person name="Park H.-J."/>
            <person name="Ramirez L."/>
            <person name="Alfaro M."/>
            <person name="Sun H."/>
            <person name="Tritt A."/>
            <person name="Yoshinaga Y."/>
            <person name="Zwiers L.-H."/>
            <person name="Turgeon B."/>
            <person name="Goodwin S."/>
            <person name="Spatafora J."/>
            <person name="Crous P."/>
            <person name="Grigoriev I."/>
        </authorList>
    </citation>
    <scope>NUCLEOTIDE SEQUENCE</scope>
    <source>
        <strain evidence="3">CBS 262.69</strain>
    </source>
</reference>
<protein>
    <recommendedName>
        <fullName evidence="2">GAG-pre-integrase domain-containing protein</fullName>
    </recommendedName>
</protein>
<sequence length="142" mass="16229">MRTLPPRLWEEPVQHGLLSRKDGLHGAEGKTVPAQPPTPRPQTDRTYKLSDPNTLLWHDRMGYLGDQNLRKLAQMSHGMLPVKEGCLCEPCALGRMREVPHKTPMERGKYPLEFIHTDIGGPFSEPGHNRSKYWVAFIDDYT</sequence>
<dbReference type="PANTHER" id="PTHR42648:SF28">
    <property type="entry name" value="TRANSPOSON-ENCODED PROTEIN WITH RIBONUCLEASE H-LIKE AND RETROVIRUS ZINC FINGER-LIKE DOMAINS"/>
    <property type="match status" value="1"/>
</dbReference>
<name>A0A6G1HIN8_9PEZI</name>
<feature type="domain" description="GAG-pre-integrase" evidence="2">
    <location>
        <begin position="50"/>
        <end position="95"/>
    </location>
</feature>
<evidence type="ECO:0000313" key="3">
    <source>
        <dbReference type="EMBL" id="KAF2395635.1"/>
    </source>
</evidence>
<dbReference type="Pfam" id="PF13976">
    <property type="entry name" value="gag_pre-integrs"/>
    <property type="match status" value="1"/>
</dbReference>
<dbReference type="EMBL" id="ML996712">
    <property type="protein sequence ID" value="KAF2395635.1"/>
    <property type="molecule type" value="Genomic_DNA"/>
</dbReference>
<proteinExistence type="predicted"/>